<organism evidence="14 15">
    <name type="scientific">Thiothrix lacustris</name>
    <dbReference type="NCBI Taxonomy" id="525917"/>
    <lineage>
        <taxon>Bacteria</taxon>
        <taxon>Pseudomonadati</taxon>
        <taxon>Pseudomonadota</taxon>
        <taxon>Gammaproteobacteria</taxon>
        <taxon>Thiotrichales</taxon>
        <taxon>Thiotrichaceae</taxon>
        <taxon>Thiothrix</taxon>
    </lineage>
</organism>
<feature type="transmembrane region" description="Helical" evidence="11">
    <location>
        <begin position="286"/>
        <end position="306"/>
    </location>
</feature>
<feature type="transmembrane region" description="Helical" evidence="11">
    <location>
        <begin position="86"/>
        <end position="108"/>
    </location>
</feature>
<comment type="caution">
    <text evidence="14">The sequence shown here is derived from an EMBL/GenBank/DDBJ whole genome shotgun (WGS) entry which is preliminary data.</text>
</comment>
<dbReference type="GO" id="GO:0016020">
    <property type="term" value="C:membrane"/>
    <property type="evidence" value="ECO:0007669"/>
    <property type="project" value="UniProtKB-SubCell"/>
</dbReference>
<dbReference type="InterPro" id="IPR003661">
    <property type="entry name" value="HisK_dim/P_dom"/>
</dbReference>
<dbReference type="InterPro" id="IPR036097">
    <property type="entry name" value="HisK_dim/P_sf"/>
</dbReference>
<keyword evidence="11" id="KW-0812">Transmembrane</keyword>
<evidence type="ECO:0000313" key="14">
    <source>
        <dbReference type="EMBL" id="OQX06118.1"/>
    </source>
</evidence>
<dbReference type="Pfam" id="PF00512">
    <property type="entry name" value="HisKA"/>
    <property type="match status" value="1"/>
</dbReference>
<keyword evidence="5" id="KW-0808">Transferase</keyword>
<dbReference type="InterPro" id="IPR005467">
    <property type="entry name" value="His_kinase_dom"/>
</dbReference>
<dbReference type="Gene3D" id="6.10.340.10">
    <property type="match status" value="1"/>
</dbReference>
<comment type="catalytic activity">
    <reaction evidence="1">
        <text>ATP + protein L-histidine = ADP + protein N-phospho-L-histidine.</text>
        <dbReference type="EC" id="2.7.13.3"/>
    </reaction>
</comment>
<keyword evidence="11" id="KW-1133">Transmembrane helix</keyword>
<sequence length="735" mass="81952">MADSLKSRVWQWLPVALIFLLLLASLSLLNMATIGPENAARYGNWHFYLSAFILLLLTLIILGNLVRVFYQWRTHQAGSRFTLRLMSSFLVLSLLPVLVVSLFSINLIGERIDRWFSVSVERALDDSIELSEIALNTRNRQHLAELERLKLAIAGLDRQSIAPLLEQFLLLGAREVFLLDNSNNMVVLALADNSALIPRLPDRGVFQALKLRDYYAKLEPIGTKVVSSRVAMRVRYGLENQQEGILTALFPISEREQSLANSVGSARNEYKQLNFQRNATKDAFRLMIVVIMVLTVLFALWAAFIFSRRLTRPVRTLVEGTLAVAAGDLQKKLPVSEKDDFSLLARSFNTMTKRLSDAQQEREQTRRQLQQEHDYLHVVLEHLSSGVITLDEAGVIRRVNSAAGSILRHPLLAYVGKPLAEVLSDMPALHPFLQVVQPRLAVQGGAEWQSEITLATESGRQLLVCRGAPLPVDATGQRGSVLVFDDVTDLIQAEHDAAWGEVARRLAHEIKNPLTPIQLSAERLARKLAGELGEDSASFLKRMTNTIVQQVDNLKLMVNAFSEYARAPALHLQRVDLNVLVQEVVELYRVNDSKVALKLELDSAVPVLKLDMNRIRQLLVNLIKNALEALEENPVANPRVILRTAYHADTKQVSLCVHDNGPGIPAELLPRLFEPYVTSKHKGTGLGLAIVKKIVEEHAGHLTARNHESGGAMLSIRFSTGSLEDTLTPTPKEQG</sequence>
<protein>
    <recommendedName>
        <fullName evidence="3">histidine kinase</fullName>
        <ecNumber evidence="3">2.7.13.3</ecNumber>
    </recommendedName>
</protein>
<feature type="transmembrane region" description="Helical" evidence="11">
    <location>
        <begin position="12"/>
        <end position="33"/>
    </location>
</feature>
<evidence type="ECO:0000256" key="11">
    <source>
        <dbReference type="SAM" id="Phobius"/>
    </source>
</evidence>
<gene>
    <name evidence="14" type="ORF">BWK73_31730</name>
</gene>
<dbReference type="SUPFAM" id="SSF55785">
    <property type="entry name" value="PYP-like sensor domain (PAS domain)"/>
    <property type="match status" value="1"/>
</dbReference>
<name>A0A1Y1QHZ6_9GAMM</name>
<dbReference type="InterPro" id="IPR013656">
    <property type="entry name" value="PAS_4"/>
</dbReference>
<evidence type="ECO:0000256" key="1">
    <source>
        <dbReference type="ARBA" id="ARBA00000085"/>
    </source>
</evidence>
<dbReference type="InterPro" id="IPR035965">
    <property type="entry name" value="PAS-like_dom_sf"/>
</dbReference>
<dbReference type="InterPro" id="IPR004358">
    <property type="entry name" value="Sig_transdc_His_kin-like_C"/>
</dbReference>
<evidence type="ECO:0000259" key="13">
    <source>
        <dbReference type="PROSITE" id="PS50885"/>
    </source>
</evidence>
<evidence type="ECO:0000256" key="9">
    <source>
        <dbReference type="ARBA" id="ARBA00023012"/>
    </source>
</evidence>
<dbReference type="PANTHER" id="PTHR43065:SF10">
    <property type="entry name" value="PEROXIDE STRESS-ACTIVATED HISTIDINE KINASE MAK3"/>
    <property type="match status" value="1"/>
</dbReference>
<dbReference type="CDD" id="cd00082">
    <property type="entry name" value="HisKA"/>
    <property type="match status" value="1"/>
</dbReference>
<evidence type="ECO:0000256" key="7">
    <source>
        <dbReference type="ARBA" id="ARBA00022777"/>
    </source>
</evidence>
<dbReference type="InterPro" id="IPR003594">
    <property type="entry name" value="HATPase_dom"/>
</dbReference>
<dbReference type="PANTHER" id="PTHR43065">
    <property type="entry name" value="SENSOR HISTIDINE KINASE"/>
    <property type="match status" value="1"/>
</dbReference>
<evidence type="ECO:0000256" key="8">
    <source>
        <dbReference type="ARBA" id="ARBA00022840"/>
    </source>
</evidence>
<feature type="domain" description="HAMP" evidence="13">
    <location>
        <begin position="308"/>
        <end position="360"/>
    </location>
</feature>
<keyword evidence="4" id="KW-0597">Phosphoprotein</keyword>
<dbReference type="GO" id="GO:0000155">
    <property type="term" value="F:phosphorelay sensor kinase activity"/>
    <property type="evidence" value="ECO:0007669"/>
    <property type="project" value="InterPro"/>
</dbReference>
<feature type="coiled-coil region" evidence="10">
    <location>
        <begin position="348"/>
        <end position="375"/>
    </location>
</feature>
<comment type="subcellular location">
    <subcellularLocation>
        <location evidence="2">Membrane</location>
    </subcellularLocation>
</comment>
<dbReference type="SUPFAM" id="SSF47384">
    <property type="entry name" value="Homodimeric domain of signal transducing histidine kinase"/>
    <property type="match status" value="1"/>
</dbReference>
<dbReference type="InterPro" id="IPR003660">
    <property type="entry name" value="HAMP_dom"/>
</dbReference>
<feature type="transmembrane region" description="Helical" evidence="11">
    <location>
        <begin position="45"/>
        <end position="66"/>
    </location>
</feature>
<dbReference type="AlphaFoldDB" id="A0A1Y1QHZ6"/>
<dbReference type="InterPro" id="IPR036890">
    <property type="entry name" value="HATPase_C_sf"/>
</dbReference>
<dbReference type="Proteomes" id="UP000192491">
    <property type="component" value="Unassembled WGS sequence"/>
</dbReference>
<dbReference type="CDD" id="cd06225">
    <property type="entry name" value="HAMP"/>
    <property type="match status" value="1"/>
</dbReference>
<keyword evidence="11" id="KW-0472">Membrane</keyword>
<dbReference type="PROSITE" id="PS50109">
    <property type="entry name" value="HIS_KIN"/>
    <property type="match status" value="1"/>
</dbReference>
<dbReference type="PRINTS" id="PR00344">
    <property type="entry name" value="BCTRLSENSOR"/>
</dbReference>
<dbReference type="Pfam" id="PF02518">
    <property type="entry name" value="HATPase_c"/>
    <property type="match status" value="1"/>
</dbReference>
<accession>A0A1Y1QHZ6</accession>
<dbReference type="EMBL" id="MTEJ01000259">
    <property type="protein sequence ID" value="OQX06118.1"/>
    <property type="molecule type" value="Genomic_DNA"/>
</dbReference>
<dbReference type="GO" id="GO:0005524">
    <property type="term" value="F:ATP binding"/>
    <property type="evidence" value="ECO:0007669"/>
    <property type="project" value="UniProtKB-KW"/>
</dbReference>
<dbReference type="SMART" id="SM00387">
    <property type="entry name" value="HATPase_c"/>
    <property type="match status" value="1"/>
</dbReference>
<feature type="domain" description="Histidine kinase" evidence="12">
    <location>
        <begin position="505"/>
        <end position="722"/>
    </location>
</feature>
<dbReference type="InterPro" id="IPR000014">
    <property type="entry name" value="PAS"/>
</dbReference>
<keyword evidence="7 14" id="KW-0418">Kinase</keyword>
<dbReference type="InterPro" id="IPR017232">
    <property type="entry name" value="NtrY"/>
</dbReference>
<evidence type="ECO:0000256" key="5">
    <source>
        <dbReference type="ARBA" id="ARBA00022679"/>
    </source>
</evidence>
<dbReference type="SUPFAM" id="SSF158472">
    <property type="entry name" value="HAMP domain-like"/>
    <property type="match status" value="1"/>
</dbReference>
<evidence type="ECO:0000256" key="4">
    <source>
        <dbReference type="ARBA" id="ARBA00022553"/>
    </source>
</evidence>
<dbReference type="Gene3D" id="3.30.565.10">
    <property type="entry name" value="Histidine kinase-like ATPase, C-terminal domain"/>
    <property type="match status" value="1"/>
</dbReference>
<dbReference type="Pfam" id="PF08448">
    <property type="entry name" value="PAS_4"/>
    <property type="match status" value="1"/>
</dbReference>
<dbReference type="PIRSF" id="PIRSF037532">
    <property type="entry name" value="STHK_NtrY"/>
    <property type="match status" value="1"/>
</dbReference>
<dbReference type="Gene3D" id="3.30.450.20">
    <property type="entry name" value="PAS domain"/>
    <property type="match status" value="1"/>
</dbReference>
<dbReference type="SUPFAM" id="SSF55874">
    <property type="entry name" value="ATPase domain of HSP90 chaperone/DNA topoisomerase II/histidine kinase"/>
    <property type="match status" value="1"/>
</dbReference>
<keyword evidence="9" id="KW-0902">Two-component regulatory system</keyword>
<evidence type="ECO:0000256" key="3">
    <source>
        <dbReference type="ARBA" id="ARBA00012438"/>
    </source>
</evidence>
<reference evidence="14 15" key="1">
    <citation type="submission" date="2017-01" db="EMBL/GenBank/DDBJ databases">
        <title>Novel large sulfur bacteria in the metagenomes of groundwater-fed chemosynthetic microbial mats in the Lake Huron basin.</title>
        <authorList>
            <person name="Sharrar A.M."/>
            <person name="Flood B.E."/>
            <person name="Bailey J.V."/>
            <person name="Jones D.S."/>
            <person name="Biddanda B."/>
            <person name="Ruberg S.A."/>
            <person name="Marcus D.N."/>
            <person name="Dick G.J."/>
        </authorList>
    </citation>
    <scope>NUCLEOTIDE SEQUENCE [LARGE SCALE GENOMIC DNA]</scope>
    <source>
        <strain evidence="14">A8</strain>
    </source>
</reference>
<keyword evidence="10" id="KW-0175">Coiled coil</keyword>
<dbReference type="CDD" id="cd00130">
    <property type="entry name" value="PAS"/>
    <property type="match status" value="1"/>
</dbReference>
<dbReference type="SMART" id="SM00388">
    <property type="entry name" value="HisKA"/>
    <property type="match status" value="1"/>
</dbReference>
<evidence type="ECO:0000313" key="15">
    <source>
        <dbReference type="Proteomes" id="UP000192491"/>
    </source>
</evidence>
<evidence type="ECO:0000256" key="2">
    <source>
        <dbReference type="ARBA" id="ARBA00004370"/>
    </source>
</evidence>
<evidence type="ECO:0000256" key="10">
    <source>
        <dbReference type="SAM" id="Coils"/>
    </source>
</evidence>
<dbReference type="SMART" id="SM00304">
    <property type="entry name" value="HAMP"/>
    <property type="match status" value="1"/>
</dbReference>
<keyword evidence="8" id="KW-0067">ATP-binding</keyword>
<evidence type="ECO:0000256" key="6">
    <source>
        <dbReference type="ARBA" id="ARBA00022741"/>
    </source>
</evidence>
<dbReference type="Pfam" id="PF00672">
    <property type="entry name" value="HAMP"/>
    <property type="match status" value="1"/>
</dbReference>
<dbReference type="PROSITE" id="PS50885">
    <property type="entry name" value="HAMP"/>
    <property type="match status" value="1"/>
</dbReference>
<dbReference type="SMART" id="SM00091">
    <property type="entry name" value="PAS"/>
    <property type="match status" value="1"/>
</dbReference>
<dbReference type="Gene3D" id="1.10.287.130">
    <property type="match status" value="1"/>
</dbReference>
<keyword evidence="6" id="KW-0547">Nucleotide-binding</keyword>
<proteinExistence type="predicted"/>
<evidence type="ECO:0000259" key="12">
    <source>
        <dbReference type="PROSITE" id="PS50109"/>
    </source>
</evidence>
<dbReference type="EC" id="2.7.13.3" evidence="3"/>